<dbReference type="Pfam" id="PF12550">
    <property type="entry name" value="GCR1_C"/>
    <property type="match status" value="1"/>
</dbReference>
<sequence>MGEIFESERLIYRAIEESDDPFLLAMHQDTESQLRSTAWLPVPQGRKSVKEHREFFESCLMAAIVCLPPSATPWSASQSMTPIGTVTLTDTPRERHCRNTTLGINIARPFRNSGYGTEAIRWALDWSFRRAALHKVCIWCYEYNHHAMRLYERLGFVSEARLREHVWHDGRFWDDCGYSMLEREWRGKHLNVRPLSTTAAAPNSHPATEPTYTSPYVPQQNPVPHFRPSAFTTINGERPSQTQGQVLTPNSATTTASASQSRLPPPPLEVPHLKVQPSEASSPDIHATPHIRDSESAPRTPRAVDPMPTFEYQTLKESTVTVAELWKEWFEGFAEEGRPSVVWMEEHHRGNWRKKQYGAPGASCQYFSQRKRVIEEVKALVERGECDDNEAAIQYLDDRMKREGMSSINKLANELKKDSGVQKRRRYS</sequence>
<protein>
    <submittedName>
        <fullName evidence="3">GNAT family acetyltransferase</fullName>
    </submittedName>
</protein>
<accession>A0AAI9ECT9</accession>
<dbReference type="InterPro" id="IPR016181">
    <property type="entry name" value="Acyl_CoA_acyltransferase"/>
</dbReference>
<feature type="compositionally biased region" description="Polar residues" evidence="1">
    <location>
        <begin position="210"/>
        <end position="222"/>
    </location>
</feature>
<dbReference type="SUPFAM" id="SSF55729">
    <property type="entry name" value="Acyl-CoA N-acyltransferases (Nat)"/>
    <property type="match status" value="1"/>
</dbReference>
<dbReference type="PANTHER" id="PTHR43415">
    <property type="entry name" value="SPERMIDINE N(1)-ACETYLTRANSFERASE"/>
    <property type="match status" value="1"/>
</dbReference>
<dbReference type="AlphaFoldDB" id="A0AAI9ECT9"/>
<dbReference type="PROSITE" id="PS51186">
    <property type="entry name" value="GNAT"/>
    <property type="match status" value="1"/>
</dbReference>
<feature type="domain" description="N-acetyltransferase" evidence="2">
    <location>
        <begin position="10"/>
        <end position="185"/>
    </location>
</feature>
<evidence type="ECO:0000256" key="1">
    <source>
        <dbReference type="SAM" id="MobiDB-lite"/>
    </source>
</evidence>
<evidence type="ECO:0000259" key="2">
    <source>
        <dbReference type="PROSITE" id="PS51186"/>
    </source>
</evidence>
<dbReference type="PANTHER" id="PTHR43415:SF3">
    <property type="entry name" value="GNAT-FAMILY ACETYLTRANSFERASE"/>
    <property type="match status" value="1"/>
</dbReference>
<dbReference type="Pfam" id="PF13302">
    <property type="entry name" value="Acetyltransf_3"/>
    <property type="match status" value="1"/>
</dbReference>
<name>A0AAI9ECT9_9PEZI</name>
<gene>
    <name evidence="3" type="ORF">LECACI_7A006592</name>
</gene>
<dbReference type="InterPro" id="IPR022210">
    <property type="entry name" value="TF_GCR1-like"/>
</dbReference>
<evidence type="ECO:0000313" key="4">
    <source>
        <dbReference type="Proteomes" id="UP001296104"/>
    </source>
</evidence>
<dbReference type="Gene3D" id="3.40.630.30">
    <property type="match status" value="1"/>
</dbReference>
<feature type="compositionally biased region" description="Polar residues" evidence="1">
    <location>
        <begin position="230"/>
        <end position="250"/>
    </location>
</feature>
<dbReference type="Proteomes" id="UP001296104">
    <property type="component" value="Unassembled WGS sequence"/>
</dbReference>
<dbReference type="GO" id="GO:0016747">
    <property type="term" value="F:acyltransferase activity, transferring groups other than amino-acyl groups"/>
    <property type="evidence" value="ECO:0007669"/>
    <property type="project" value="InterPro"/>
</dbReference>
<evidence type="ECO:0000313" key="3">
    <source>
        <dbReference type="EMBL" id="CAK4031434.1"/>
    </source>
</evidence>
<organism evidence="3 4">
    <name type="scientific">Lecanosticta acicola</name>
    <dbReference type="NCBI Taxonomy" id="111012"/>
    <lineage>
        <taxon>Eukaryota</taxon>
        <taxon>Fungi</taxon>
        <taxon>Dikarya</taxon>
        <taxon>Ascomycota</taxon>
        <taxon>Pezizomycotina</taxon>
        <taxon>Dothideomycetes</taxon>
        <taxon>Dothideomycetidae</taxon>
        <taxon>Mycosphaerellales</taxon>
        <taxon>Mycosphaerellaceae</taxon>
        <taxon>Lecanosticta</taxon>
    </lineage>
</organism>
<reference evidence="3" key="1">
    <citation type="submission" date="2023-11" db="EMBL/GenBank/DDBJ databases">
        <authorList>
            <person name="Alioto T."/>
            <person name="Alioto T."/>
            <person name="Gomez Garrido J."/>
        </authorList>
    </citation>
    <scope>NUCLEOTIDE SEQUENCE</scope>
</reference>
<dbReference type="InterPro" id="IPR000182">
    <property type="entry name" value="GNAT_dom"/>
</dbReference>
<dbReference type="EMBL" id="CAVMBE010000048">
    <property type="protein sequence ID" value="CAK4031434.1"/>
    <property type="molecule type" value="Genomic_DNA"/>
</dbReference>
<comment type="caution">
    <text evidence="3">The sequence shown here is derived from an EMBL/GenBank/DDBJ whole genome shotgun (WGS) entry which is preliminary data.</text>
</comment>
<dbReference type="CDD" id="cd22541">
    <property type="entry name" value="SP5_N"/>
    <property type="match status" value="1"/>
</dbReference>
<proteinExistence type="predicted"/>
<keyword evidence="4" id="KW-1185">Reference proteome</keyword>
<feature type="region of interest" description="Disordered" evidence="1">
    <location>
        <begin position="198"/>
        <end position="306"/>
    </location>
</feature>